<name>A0A426WYM9_ENSVE</name>
<dbReference type="EMBL" id="AMZH03032544">
    <property type="protein sequence ID" value="RRT32339.1"/>
    <property type="molecule type" value="Genomic_DNA"/>
</dbReference>
<evidence type="ECO:0000313" key="1">
    <source>
        <dbReference type="EMBL" id="RRT32339.1"/>
    </source>
</evidence>
<reference evidence="1 2" key="1">
    <citation type="journal article" date="2014" name="Agronomy (Basel)">
        <title>A Draft Genome Sequence for Ensete ventricosum, the Drought-Tolerant Tree Against Hunger.</title>
        <authorList>
            <person name="Harrison J."/>
            <person name="Moore K.A."/>
            <person name="Paszkiewicz K."/>
            <person name="Jones T."/>
            <person name="Grant M."/>
            <person name="Ambacheew D."/>
            <person name="Muzemil S."/>
            <person name="Studholme D.J."/>
        </authorList>
    </citation>
    <scope>NUCLEOTIDE SEQUENCE [LARGE SCALE GENOMIC DNA]</scope>
</reference>
<sequence length="122" mass="13720">MCGGHSVVRENSCLVVYCDIPWTLSLDDTVVLPTLTNPDNQTPWRDEKKRGWSPATFLSAHANSMTFPLPNAHLLCVACLQKPVEMGVPRKEISNSFYVRRLGLILKQATDLTITIVKRRIL</sequence>
<organism evidence="1 2">
    <name type="scientific">Ensete ventricosum</name>
    <name type="common">Abyssinian banana</name>
    <name type="synonym">Musa ensete</name>
    <dbReference type="NCBI Taxonomy" id="4639"/>
    <lineage>
        <taxon>Eukaryota</taxon>
        <taxon>Viridiplantae</taxon>
        <taxon>Streptophyta</taxon>
        <taxon>Embryophyta</taxon>
        <taxon>Tracheophyta</taxon>
        <taxon>Spermatophyta</taxon>
        <taxon>Magnoliopsida</taxon>
        <taxon>Liliopsida</taxon>
        <taxon>Zingiberales</taxon>
        <taxon>Musaceae</taxon>
        <taxon>Ensete</taxon>
    </lineage>
</organism>
<protein>
    <submittedName>
        <fullName evidence="1">Uncharacterized protein</fullName>
    </submittedName>
</protein>
<comment type="caution">
    <text evidence="1">The sequence shown here is derived from an EMBL/GenBank/DDBJ whole genome shotgun (WGS) entry which is preliminary data.</text>
</comment>
<evidence type="ECO:0000313" key="2">
    <source>
        <dbReference type="Proteomes" id="UP000287651"/>
    </source>
</evidence>
<accession>A0A426WYM9</accession>
<proteinExistence type="predicted"/>
<dbReference type="AlphaFoldDB" id="A0A426WYM9"/>
<gene>
    <name evidence="1" type="ORF">B296_00053338</name>
</gene>
<dbReference type="Proteomes" id="UP000287651">
    <property type="component" value="Unassembled WGS sequence"/>
</dbReference>